<organism evidence="2 3">
    <name type="scientific">Favolaschia claudopus</name>
    <dbReference type="NCBI Taxonomy" id="2862362"/>
    <lineage>
        <taxon>Eukaryota</taxon>
        <taxon>Fungi</taxon>
        <taxon>Dikarya</taxon>
        <taxon>Basidiomycota</taxon>
        <taxon>Agaricomycotina</taxon>
        <taxon>Agaricomycetes</taxon>
        <taxon>Agaricomycetidae</taxon>
        <taxon>Agaricales</taxon>
        <taxon>Marasmiineae</taxon>
        <taxon>Mycenaceae</taxon>
        <taxon>Favolaschia</taxon>
    </lineage>
</organism>
<comment type="caution">
    <text evidence="2">The sequence shown here is derived from an EMBL/GenBank/DDBJ whole genome shotgun (WGS) entry which is preliminary data.</text>
</comment>
<feature type="compositionally biased region" description="Basic and acidic residues" evidence="1">
    <location>
        <begin position="241"/>
        <end position="265"/>
    </location>
</feature>
<protein>
    <submittedName>
        <fullName evidence="2">Uncharacterized protein</fullName>
    </submittedName>
</protein>
<proteinExistence type="predicted"/>
<dbReference type="Proteomes" id="UP001362999">
    <property type="component" value="Unassembled WGS sequence"/>
</dbReference>
<keyword evidence="3" id="KW-1185">Reference proteome</keyword>
<gene>
    <name evidence="2" type="ORF">R3P38DRAFT_53131</name>
</gene>
<feature type="region of interest" description="Disordered" evidence="1">
    <location>
        <begin position="173"/>
        <end position="215"/>
    </location>
</feature>
<feature type="compositionally biased region" description="Basic and acidic residues" evidence="1">
    <location>
        <begin position="202"/>
        <end position="214"/>
    </location>
</feature>
<sequence>MSYDYHGKDWPLRVPKYWDEDQGEIVYSAKMRDESIELRKVLGYYSWIYNGYEEEDREVEPGSHGYLHLGLDKTKVDATATKKKGAKGTKEKAEEIDPAHVKGVFDTCGISSKFVGLTENDGSSWTFDSESVVEKGEDSEEEDDDSEDFSFSRFFIGVTEAVDDHGHPFIEFTHSPGMHEGNVTYIGKKQRPPSKKTPNGPRKLEGLTEGERKRLGMFVTEEEIKAAALGSKKVSNSDGGDGEKTGADVEEAGEKSPRKRKAEDRVADEEGPPRKR</sequence>
<accession>A0AAW0EJ05</accession>
<evidence type="ECO:0000313" key="3">
    <source>
        <dbReference type="Proteomes" id="UP001362999"/>
    </source>
</evidence>
<feature type="region of interest" description="Disordered" evidence="1">
    <location>
        <begin position="128"/>
        <end position="147"/>
    </location>
</feature>
<name>A0AAW0EJ05_9AGAR</name>
<dbReference type="EMBL" id="JAWWNJ010000001">
    <property type="protein sequence ID" value="KAK7064636.1"/>
    <property type="molecule type" value="Genomic_DNA"/>
</dbReference>
<evidence type="ECO:0000313" key="2">
    <source>
        <dbReference type="EMBL" id="KAK7064636.1"/>
    </source>
</evidence>
<feature type="region of interest" description="Disordered" evidence="1">
    <location>
        <begin position="228"/>
        <end position="276"/>
    </location>
</feature>
<reference evidence="2 3" key="1">
    <citation type="journal article" date="2024" name="J Genomics">
        <title>Draft genome sequencing and assembly of Favolaschia claudopus CIRM-BRFM 2984 isolated from oak limbs.</title>
        <authorList>
            <person name="Navarro D."/>
            <person name="Drula E."/>
            <person name="Chaduli D."/>
            <person name="Cazenave R."/>
            <person name="Ahrendt S."/>
            <person name="Wang J."/>
            <person name="Lipzen A."/>
            <person name="Daum C."/>
            <person name="Barry K."/>
            <person name="Grigoriev I.V."/>
            <person name="Favel A."/>
            <person name="Rosso M.N."/>
            <person name="Martin F."/>
        </authorList>
    </citation>
    <scope>NUCLEOTIDE SEQUENCE [LARGE SCALE GENOMIC DNA]</scope>
    <source>
        <strain evidence="2 3">CIRM-BRFM 2984</strain>
    </source>
</reference>
<dbReference type="AlphaFoldDB" id="A0AAW0EJ05"/>
<evidence type="ECO:0000256" key="1">
    <source>
        <dbReference type="SAM" id="MobiDB-lite"/>
    </source>
</evidence>
<feature type="compositionally biased region" description="Acidic residues" evidence="1">
    <location>
        <begin position="137"/>
        <end position="147"/>
    </location>
</feature>